<evidence type="ECO:0000313" key="6">
    <source>
        <dbReference type="EMBL" id="KAB8068910.1"/>
    </source>
</evidence>
<name>A0A5N5WNY2_9EURO</name>
<protein>
    <recommendedName>
        <fullName evidence="5">RING-type domain-containing protein</fullName>
    </recommendedName>
</protein>
<evidence type="ECO:0000256" key="3">
    <source>
        <dbReference type="ARBA" id="ARBA00022833"/>
    </source>
</evidence>
<keyword evidence="1" id="KW-0479">Metal-binding</keyword>
<sequence length="140" mass="16428">MDYCNRISLTVGANRLLLRSYCEAYSGLAHGTQDPATDIPTQDSMEIRLECLERAAPTRPFKSWWMSIQTIRSPLKKSDHIFTCSICLDRVRKRDPIHTLNCRHVFHRQCLENWYLGYHNQCPICKKPFFEELDTDSDFV</sequence>
<evidence type="ECO:0000259" key="5">
    <source>
        <dbReference type="PROSITE" id="PS50089"/>
    </source>
</evidence>
<gene>
    <name evidence="6" type="ORF">BDV29DRAFT_183761</name>
</gene>
<dbReference type="InterPro" id="IPR001841">
    <property type="entry name" value="Znf_RING"/>
</dbReference>
<evidence type="ECO:0000256" key="1">
    <source>
        <dbReference type="ARBA" id="ARBA00022723"/>
    </source>
</evidence>
<organism evidence="6 7">
    <name type="scientific">Aspergillus leporis</name>
    <dbReference type="NCBI Taxonomy" id="41062"/>
    <lineage>
        <taxon>Eukaryota</taxon>
        <taxon>Fungi</taxon>
        <taxon>Dikarya</taxon>
        <taxon>Ascomycota</taxon>
        <taxon>Pezizomycotina</taxon>
        <taxon>Eurotiomycetes</taxon>
        <taxon>Eurotiomycetidae</taxon>
        <taxon>Eurotiales</taxon>
        <taxon>Aspergillaceae</taxon>
        <taxon>Aspergillus</taxon>
        <taxon>Aspergillus subgen. Circumdati</taxon>
    </lineage>
</organism>
<dbReference type="GO" id="GO:0061630">
    <property type="term" value="F:ubiquitin protein ligase activity"/>
    <property type="evidence" value="ECO:0007669"/>
    <property type="project" value="TreeGrafter"/>
</dbReference>
<dbReference type="PANTHER" id="PTHR45969">
    <property type="entry name" value="RING ZINC FINGER PROTEIN-RELATED"/>
    <property type="match status" value="1"/>
</dbReference>
<dbReference type="AlphaFoldDB" id="A0A5N5WNY2"/>
<dbReference type="GO" id="GO:0008270">
    <property type="term" value="F:zinc ion binding"/>
    <property type="evidence" value="ECO:0007669"/>
    <property type="project" value="UniProtKB-KW"/>
</dbReference>
<dbReference type="InterPro" id="IPR013083">
    <property type="entry name" value="Znf_RING/FYVE/PHD"/>
</dbReference>
<dbReference type="PANTHER" id="PTHR45969:SF69">
    <property type="entry name" value="FINGER DOMAIN PROTEIN, PUTATIVE (AFU_ORTHOLOGUE AFUA_3G12190)-RELATED"/>
    <property type="match status" value="1"/>
</dbReference>
<dbReference type="SMART" id="SM00184">
    <property type="entry name" value="RING"/>
    <property type="match status" value="1"/>
</dbReference>
<dbReference type="Proteomes" id="UP000326565">
    <property type="component" value="Unassembled WGS sequence"/>
</dbReference>
<keyword evidence="3" id="KW-0862">Zinc</keyword>
<dbReference type="OrthoDB" id="8062037at2759"/>
<reference evidence="6 7" key="1">
    <citation type="submission" date="2019-04" db="EMBL/GenBank/DDBJ databases">
        <title>Friends and foes A comparative genomics study of 23 Aspergillus species from section Flavi.</title>
        <authorList>
            <consortium name="DOE Joint Genome Institute"/>
            <person name="Kjaerbolling I."/>
            <person name="Vesth T."/>
            <person name="Frisvad J.C."/>
            <person name="Nybo J.L."/>
            <person name="Theobald S."/>
            <person name="Kildgaard S."/>
            <person name="Isbrandt T."/>
            <person name="Kuo A."/>
            <person name="Sato A."/>
            <person name="Lyhne E.K."/>
            <person name="Kogle M.E."/>
            <person name="Wiebenga A."/>
            <person name="Kun R.S."/>
            <person name="Lubbers R.J."/>
            <person name="Makela M.R."/>
            <person name="Barry K."/>
            <person name="Chovatia M."/>
            <person name="Clum A."/>
            <person name="Daum C."/>
            <person name="Haridas S."/>
            <person name="He G."/>
            <person name="LaButti K."/>
            <person name="Lipzen A."/>
            <person name="Mondo S."/>
            <person name="Riley R."/>
            <person name="Salamov A."/>
            <person name="Simmons B.A."/>
            <person name="Magnuson J.K."/>
            <person name="Henrissat B."/>
            <person name="Mortensen U.H."/>
            <person name="Larsen T.O."/>
            <person name="Devries R.P."/>
            <person name="Grigoriev I.V."/>
            <person name="Machida M."/>
            <person name="Baker S.E."/>
            <person name="Andersen M.R."/>
        </authorList>
    </citation>
    <scope>NUCLEOTIDE SEQUENCE [LARGE SCALE GENOMIC DNA]</scope>
    <source>
        <strain evidence="6 7">CBS 151.66</strain>
    </source>
</reference>
<dbReference type="Pfam" id="PF13639">
    <property type="entry name" value="zf-RING_2"/>
    <property type="match status" value="1"/>
</dbReference>
<keyword evidence="7" id="KW-1185">Reference proteome</keyword>
<dbReference type="EMBL" id="ML732367">
    <property type="protein sequence ID" value="KAB8068910.1"/>
    <property type="molecule type" value="Genomic_DNA"/>
</dbReference>
<proteinExistence type="predicted"/>
<dbReference type="GO" id="GO:0016567">
    <property type="term" value="P:protein ubiquitination"/>
    <property type="evidence" value="ECO:0007669"/>
    <property type="project" value="TreeGrafter"/>
</dbReference>
<evidence type="ECO:0000256" key="4">
    <source>
        <dbReference type="PROSITE-ProRule" id="PRU00175"/>
    </source>
</evidence>
<evidence type="ECO:0000256" key="2">
    <source>
        <dbReference type="ARBA" id="ARBA00022771"/>
    </source>
</evidence>
<dbReference type="SUPFAM" id="SSF57850">
    <property type="entry name" value="RING/U-box"/>
    <property type="match status" value="1"/>
</dbReference>
<feature type="domain" description="RING-type" evidence="5">
    <location>
        <begin position="84"/>
        <end position="126"/>
    </location>
</feature>
<dbReference type="PROSITE" id="PS50089">
    <property type="entry name" value="ZF_RING_2"/>
    <property type="match status" value="1"/>
</dbReference>
<dbReference type="Gene3D" id="3.30.40.10">
    <property type="entry name" value="Zinc/RING finger domain, C3HC4 (zinc finger)"/>
    <property type="match status" value="1"/>
</dbReference>
<keyword evidence="2 4" id="KW-0863">Zinc-finger</keyword>
<accession>A0A5N5WNY2</accession>
<evidence type="ECO:0000313" key="7">
    <source>
        <dbReference type="Proteomes" id="UP000326565"/>
    </source>
</evidence>